<dbReference type="SUPFAM" id="SSF47954">
    <property type="entry name" value="Cyclin-like"/>
    <property type="match status" value="1"/>
</dbReference>
<dbReference type="InterPro" id="IPR036915">
    <property type="entry name" value="Cyclin-like_sf"/>
</dbReference>
<protein>
    <submittedName>
        <fullName evidence="1">Putative cyclin-like protein</fullName>
    </submittedName>
</protein>
<dbReference type="EMBL" id="LCWF01000150">
    <property type="protein sequence ID" value="KKY17001.1"/>
    <property type="molecule type" value="Genomic_DNA"/>
</dbReference>
<keyword evidence="2" id="KW-1185">Reference proteome</keyword>
<dbReference type="PANTHER" id="PTHR15615:SF27">
    <property type="entry name" value="PHO85 CYCLIN CLG1"/>
    <property type="match status" value="1"/>
</dbReference>
<evidence type="ECO:0000313" key="2">
    <source>
        <dbReference type="Proteomes" id="UP000053317"/>
    </source>
</evidence>
<dbReference type="AlphaFoldDB" id="A0A0G2E3U2"/>
<comment type="caution">
    <text evidence="1">The sequence shown here is derived from an EMBL/GenBank/DDBJ whole genome shotgun (WGS) entry which is preliminary data.</text>
</comment>
<accession>A0A0G2E3U2</accession>
<reference evidence="1 2" key="2">
    <citation type="submission" date="2015-05" db="EMBL/GenBank/DDBJ databases">
        <authorList>
            <person name="Morales-Cruz A."/>
            <person name="Amrine K.C."/>
            <person name="Cantu D."/>
        </authorList>
    </citation>
    <scope>NUCLEOTIDE SEQUENCE [LARGE SCALE GENOMIC DNA]</scope>
    <source>
        <strain evidence="1">UCRPC4</strain>
    </source>
</reference>
<dbReference type="GO" id="GO:0005634">
    <property type="term" value="C:nucleus"/>
    <property type="evidence" value="ECO:0007669"/>
    <property type="project" value="TreeGrafter"/>
</dbReference>
<sequence>MAAQGCYASQTSQHRHGQLDQRFLKQHSQASNYPAQQGYTKRASAQMPMNLGHDFNAASTYSHQSSNRSFAPDVTAPILPPIQAQEALDPYAHYVPAAHVPVEQKPKEEKATGGVAVHLDYDMGTMSDFVAEMSQGIVNSNVHVTAQYRKYVSQILSSTRLPSSTIMLGLFYLANRMKIMSARDEQPRSSGSVYRMLTTCLLLGSKFLDDNTFQNRSWAEVSSIPVTELNQMELDWLKDFEWSIHGRMYDPNEGFFMWREHWLAYEDDTKVRKMKEVQQLAPIDTVIRRQQSTRKPMMSPEGPIPAQYQRNSQYDTQWVSPLISEPSPPSAAYSGPATPEYYNPSWSYGRPSGYSTQMWTQSASTPVYVSSRSQPQSYHQASFMQQYPPAMWNNSCHACGCSVYGKCKDHYFLQSNPYNMQTVAC</sequence>
<dbReference type="CDD" id="cd20557">
    <property type="entry name" value="CYCLIN_ScPCL1-like"/>
    <property type="match status" value="1"/>
</dbReference>
<dbReference type="Gene3D" id="1.10.472.10">
    <property type="entry name" value="Cyclin-like"/>
    <property type="match status" value="1"/>
</dbReference>
<dbReference type="Proteomes" id="UP000053317">
    <property type="component" value="Unassembled WGS sequence"/>
</dbReference>
<gene>
    <name evidence="1" type="ORF">UCRPC4_g05725</name>
</gene>
<dbReference type="PANTHER" id="PTHR15615">
    <property type="match status" value="1"/>
</dbReference>
<dbReference type="OrthoDB" id="244495at2759"/>
<dbReference type="GO" id="GO:0000307">
    <property type="term" value="C:cyclin-dependent protein kinase holoenzyme complex"/>
    <property type="evidence" value="ECO:0007669"/>
    <property type="project" value="TreeGrafter"/>
</dbReference>
<dbReference type="GO" id="GO:0019901">
    <property type="term" value="F:protein kinase binding"/>
    <property type="evidence" value="ECO:0007669"/>
    <property type="project" value="InterPro"/>
</dbReference>
<evidence type="ECO:0000313" key="1">
    <source>
        <dbReference type="EMBL" id="KKY17001.1"/>
    </source>
</evidence>
<proteinExistence type="predicted"/>
<organism evidence="1 2">
    <name type="scientific">Phaeomoniella chlamydospora</name>
    <name type="common">Phaeoacremonium chlamydosporum</name>
    <dbReference type="NCBI Taxonomy" id="158046"/>
    <lineage>
        <taxon>Eukaryota</taxon>
        <taxon>Fungi</taxon>
        <taxon>Dikarya</taxon>
        <taxon>Ascomycota</taxon>
        <taxon>Pezizomycotina</taxon>
        <taxon>Eurotiomycetes</taxon>
        <taxon>Chaetothyriomycetidae</taxon>
        <taxon>Phaeomoniellales</taxon>
        <taxon>Phaeomoniellaceae</taxon>
        <taxon>Phaeomoniella</taxon>
    </lineage>
</organism>
<reference evidence="1 2" key="1">
    <citation type="submission" date="2015-05" db="EMBL/GenBank/DDBJ databases">
        <title>Distinctive expansion of gene families associated with plant cell wall degradation and secondary metabolism in the genomes of grapevine trunk pathogens.</title>
        <authorList>
            <person name="Lawrence D.P."/>
            <person name="Travadon R."/>
            <person name="Rolshausen P.E."/>
            <person name="Baumgartner K."/>
        </authorList>
    </citation>
    <scope>NUCLEOTIDE SEQUENCE [LARGE SCALE GENOMIC DNA]</scope>
    <source>
        <strain evidence="1">UCRPC4</strain>
    </source>
</reference>
<dbReference type="InterPro" id="IPR013922">
    <property type="entry name" value="Cyclin_PHO80-like"/>
</dbReference>
<name>A0A0G2E3U2_PHACM</name>
<dbReference type="GO" id="GO:0016538">
    <property type="term" value="F:cyclin-dependent protein serine/threonine kinase regulator activity"/>
    <property type="evidence" value="ECO:0007669"/>
    <property type="project" value="TreeGrafter"/>
</dbReference>
<dbReference type="Pfam" id="PF08613">
    <property type="entry name" value="Cyclin"/>
    <property type="match status" value="1"/>
</dbReference>